<dbReference type="EMBL" id="KI683801">
    <property type="protein sequence ID" value="ETL77319.1"/>
    <property type="molecule type" value="Genomic_DNA"/>
</dbReference>
<sequence>MPRITSWPDVSPTQTSKNYTSDPTRVTLILYPRISPRLGHRSYIDGILVAAESWDPLCDKVDRLLDACDQ</sequence>
<protein>
    <submittedName>
        <fullName evidence="2">Uncharacterized protein</fullName>
    </submittedName>
</protein>
<dbReference type="OrthoDB" id="10493210at2759"/>
<feature type="compositionally biased region" description="Polar residues" evidence="1">
    <location>
        <begin position="11"/>
        <end position="20"/>
    </location>
</feature>
<evidence type="ECO:0000256" key="1">
    <source>
        <dbReference type="SAM" id="MobiDB-lite"/>
    </source>
</evidence>
<dbReference type="Proteomes" id="UP000054423">
    <property type="component" value="Unassembled WGS sequence"/>
</dbReference>
<accession>W2JYD3</accession>
<gene>
    <name evidence="2" type="ORF">L917_21743</name>
</gene>
<name>W2JYD3_PHYNI</name>
<reference evidence="2" key="1">
    <citation type="submission" date="2013-11" db="EMBL/GenBank/DDBJ databases">
        <title>The Genome Sequence of Phytophthora parasitica CHvinca01.</title>
        <authorList>
            <consortium name="The Broad Institute Genomics Platform"/>
            <person name="Russ C."/>
            <person name="Tyler B."/>
            <person name="Panabieres F."/>
            <person name="Shan W."/>
            <person name="Tripathy S."/>
            <person name="Grunwald N."/>
            <person name="Machado M."/>
            <person name="Johnson C.S."/>
            <person name="Arredondo F."/>
            <person name="Hong C."/>
            <person name="Coffey M."/>
            <person name="Young S.K."/>
            <person name="Zeng Q."/>
            <person name="Gargeya S."/>
            <person name="Fitzgerald M."/>
            <person name="Abouelleil A."/>
            <person name="Alvarado L."/>
            <person name="Chapman S.B."/>
            <person name="Gainer-Dewar J."/>
            <person name="Goldberg J."/>
            <person name="Griggs A."/>
            <person name="Gujja S."/>
            <person name="Hansen M."/>
            <person name="Howarth C."/>
            <person name="Imamovic A."/>
            <person name="Ireland A."/>
            <person name="Larimer J."/>
            <person name="McCowan C."/>
            <person name="Murphy C."/>
            <person name="Pearson M."/>
            <person name="Poon T.W."/>
            <person name="Priest M."/>
            <person name="Roberts A."/>
            <person name="Saif S."/>
            <person name="Shea T."/>
            <person name="Sykes S."/>
            <person name="Wortman J."/>
            <person name="Nusbaum C."/>
            <person name="Birren B."/>
        </authorList>
    </citation>
    <scope>NUCLEOTIDE SEQUENCE [LARGE SCALE GENOMIC DNA]</scope>
    <source>
        <strain evidence="2">CHvinca01</strain>
    </source>
</reference>
<dbReference type="AlphaFoldDB" id="W2JYD3"/>
<proteinExistence type="predicted"/>
<organism evidence="2">
    <name type="scientific">Phytophthora nicotianae</name>
    <name type="common">Potato buckeye rot agent</name>
    <name type="synonym">Phytophthora parasitica</name>
    <dbReference type="NCBI Taxonomy" id="4792"/>
    <lineage>
        <taxon>Eukaryota</taxon>
        <taxon>Sar</taxon>
        <taxon>Stramenopiles</taxon>
        <taxon>Oomycota</taxon>
        <taxon>Peronosporomycetes</taxon>
        <taxon>Peronosporales</taxon>
        <taxon>Peronosporaceae</taxon>
        <taxon>Phytophthora</taxon>
    </lineage>
</organism>
<evidence type="ECO:0000313" key="2">
    <source>
        <dbReference type="EMBL" id="ETL77319.1"/>
    </source>
</evidence>
<feature type="region of interest" description="Disordered" evidence="1">
    <location>
        <begin position="1"/>
        <end position="20"/>
    </location>
</feature>